<dbReference type="PANTHER" id="PTHR10741">
    <property type="entry name" value="TRANSLIN AND TRANSLIN ASSOCIATED PROTEIN X"/>
    <property type="match status" value="1"/>
</dbReference>
<dbReference type="AlphaFoldDB" id="A0AAJ7WN93"/>
<protein>
    <submittedName>
        <fullName evidence="8">Translin-associated protein X</fullName>
    </submittedName>
</protein>
<dbReference type="SUPFAM" id="SSF74784">
    <property type="entry name" value="Translin"/>
    <property type="match status" value="1"/>
</dbReference>
<dbReference type="FunFam" id="1.20.58.200:FF:000001">
    <property type="entry name" value="Translin-associated factor X"/>
    <property type="match status" value="1"/>
</dbReference>
<gene>
    <name evidence="8" type="primary">TSNAX</name>
</gene>
<dbReference type="GO" id="GO:0005737">
    <property type="term" value="C:cytoplasm"/>
    <property type="evidence" value="ECO:0007669"/>
    <property type="project" value="UniProtKB-SubCell"/>
</dbReference>
<dbReference type="InterPro" id="IPR016069">
    <property type="entry name" value="Translin_C"/>
</dbReference>
<proteinExistence type="inferred from homology"/>
<comment type="subcellular location">
    <subcellularLocation>
        <location evidence="2">Cytoplasm</location>
    </subcellularLocation>
    <subcellularLocation>
        <location evidence="1">Nucleus</location>
    </subcellularLocation>
</comment>
<dbReference type="InterPro" id="IPR036081">
    <property type="entry name" value="Translin_sf"/>
</dbReference>
<comment type="similarity">
    <text evidence="3">Belongs to the translin family.</text>
</comment>
<feature type="binding site" evidence="6">
    <location>
        <position position="167"/>
    </location>
    <ligand>
        <name>Mg(2+)</name>
        <dbReference type="ChEBI" id="CHEBI:18420"/>
    </ligand>
</feature>
<dbReference type="Gene3D" id="1.20.58.190">
    <property type="entry name" value="Translin, domain 1"/>
    <property type="match status" value="1"/>
</dbReference>
<feature type="binding site" evidence="6">
    <location>
        <position position="117"/>
    </location>
    <ligand>
        <name>Mg(2+)</name>
        <dbReference type="ChEBI" id="CHEBI:18420"/>
    </ligand>
</feature>
<evidence type="ECO:0000313" key="8">
    <source>
        <dbReference type="RefSeq" id="XP_032804064.1"/>
    </source>
</evidence>
<dbReference type="InterPro" id="IPR002848">
    <property type="entry name" value="Translin_fam"/>
</dbReference>
<evidence type="ECO:0000256" key="5">
    <source>
        <dbReference type="ARBA" id="ARBA00023242"/>
    </source>
</evidence>
<keyword evidence="5" id="KW-0539">Nucleus</keyword>
<dbReference type="CTD" id="7257"/>
<evidence type="ECO:0000256" key="6">
    <source>
        <dbReference type="PIRSR" id="PIRSR602848-1"/>
    </source>
</evidence>
<evidence type="ECO:0000313" key="7">
    <source>
        <dbReference type="Proteomes" id="UP001318040"/>
    </source>
</evidence>
<accession>A0AAJ7WN93</accession>
<organism evidence="7 8">
    <name type="scientific">Petromyzon marinus</name>
    <name type="common">Sea lamprey</name>
    <dbReference type="NCBI Taxonomy" id="7757"/>
    <lineage>
        <taxon>Eukaryota</taxon>
        <taxon>Metazoa</taxon>
        <taxon>Chordata</taxon>
        <taxon>Craniata</taxon>
        <taxon>Vertebrata</taxon>
        <taxon>Cyclostomata</taxon>
        <taxon>Hyperoartia</taxon>
        <taxon>Petromyzontiformes</taxon>
        <taxon>Petromyzontidae</taxon>
        <taxon>Petromyzon</taxon>
    </lineage>
</organism>
<evidence type="ECO:0000256" key="4">
    <source>
        <dbReference type="ARBA" id="ARBA00022490"/>
    </source>
</evidence>
<dbReference type="InterPro" id="IPR016068">
    <property type="entry name" value="Translin_N"/>
</dbReference>
<evidence type="ECO:0000256" key="2">
    <source>
        <dbReference type="ARBA" id="ARBA00004496"/>
    </source>
</evidence>
<keyword evidence="4" id="KW-0963">Cytoplasm</keyword>
<dbReference type="CDD" id="cd14820">
    <property type="entry name" value="TRAX"/>
    <property type="match status" value="1"/>
</dbReference>
<dbReference type="RefSeq" id="XP_032804064.1">
    <property type="nucleotide sequence ID" value="XM_032948173.1"/>
</dbReference>
<name>A0AAJ7WN93_PETMA</name>
<evidence type="ECO:0000256" key="3">
    <source>
        <dbReference type="ARBA" id="ARBA00005902"/>
    </source>
</evidence>
<evidence type="ECO:0000256" key="1">
    <source>
        <dbReference type="ARBA" id="ARBA00004123"/>
    </source>
</evidence>
<dbReference type="GO" id="GO:0005634">
    <property type="term" value="C:nucleus"/>
    <property type="evidence" value="ECO:0007669"/>
    <property type="project" value="UniProtKB-SubCell"/>
</dbReference>
<dbReference type="Gene3D" id="1.20.58.200">
    <property type="entry name" value="Translin, domain 2"/>
    <property type="match status" value="1"/>
</dbReference>
<dbReference type="GO" id="GO:0043565">
    <property type="term" value="F:sequence-specific DNA binding"/>
    <property type="evidence" value="ECO:0007669"/>
    <property type="project" value="InterPro"/>
</dbReference>
<dbReference type="Proteomes" id="UP001318040">
    <property type="component" value="Chromosome 6"/>
</dbReference>
<dbReference type="GO" id="GO:0046872">
    <property type="term" value="F:metal ion binding"/>
    <property type="evidence" value="ECO:0007669"/>
    <property type="project" value="UniProtKB-KW"/>
</dbReference>
<reference evidence="8" key="1">
    <citation type="submission" date="2025-08" db="UniProtKB">
        <authorList>
            <consortium name="RefSeq"/>
        </authorList>
    </citation>
    <scope>IDENTIFICATION</scope>
    <source>
        <tissue evidence="8">Sperm</tissue>
    </source>
</reference>
<keyword evidence="6" id="KW-0460">Magnesium</keyword>
<keyword evidence="6" id="KW-0479">Metal-binding</keyword>
<dbReference type="KEGG" id="pmrn:116939591"/>
<sequence length="280" mass="30863">MGERDVQMRQAGKDELLCVSPLLASFKGFQLELDARHDKYERLVRLSRDVTIESKRTIFLLHRATVSGARLEDLLLESESKLSAVRQKVRSIALELQGENMYQYLRAFTAGLQEYVEAVSFRHFLSTQTLITREEVNQQLVFPGEPSVSLEITLTDYILGVADLTGELMRLCIASVGGGGGGGGGSGGCEPDPDTPFRLCRFLREVYDGFCFLGNLGPYELSRKLHVLRQSLSKCEDACYALRVRGSEVPRHMLADLVSLRGGGGTRGLAEGERDGDAGL</sequence>
<keyword evidence="7" id="KW-1185">Reference proteome</keyword>
<dbReference type="Pfam" id="PF01997">
    <property type="entry name" value="Translin"/>
    <property type="match status" value="1"/>
</dbReference>